<reference evidence="1 2" key="1">
    <citation type="submission" date="2019-08" db="EMBL/GenBank/DDBJ databases">
        <title>Draft genome sequences of two oriental melons (Cucumis melo L. var makuwa).</title>
        <authorList>
            <person name="Kwon S.-Y."/>
        </authorList>
    </citation>
    <scope>NUCLEOTIDE SEQUENCE [LARGE SCALE GENOMIC DNA]</scope>
    <source>
        <strain evidence="2">cv. Chang Bougi</strain>
        <tissue evidence="1">Leaf</tissue>
    </source>
</reference>
<evidence type="ECO:0000313" key="1">
    <source>
        <dbReference type="EMBL" id="TYJ98325.1"/>
    </source>
</evidence>
<comment type="caution">
    <text evidence="1">The sequence shown here is derived from an EMBL/GenBank/DDBJ whole genome shotgun (WGS) entry which is preliminary data.</text>
</comment>
<sequence>MLAQCQKVKEVGDLMTGEPKIEAPVNGDRHYNDPHGAVEKFLISFGSDLTLLSTTFSSLKQELKNTKVEYGNIIKSVKMLNSGTENLNQILETGRCSNKEGIGYNNQKEDLKKIQKIVFV</sequence>
<proteinExistence type="predicted"/>
<dbReference type="AlphaFoldDB" id="A0A5D3BIT0"/>
<protein>
    <submittedName>
        <fullName evidence="1">Uncharacterized protein</fullName>
    </submittedName>
</protein>
<evidence type="ECO:0000313" key="2">
    <source>
        <dbReference type="Proteomes" id="UP000321947"/>
    </source>
</evidence>
<organism evidence="1 2">
    <name type="scientific">Cucumis melo var. makuwa</name>
    <name type="common">Oriental melon</name>
    <dbReference type="NCBI Taxonomy" id="1194695"/>
    <lineage>
        <taxon>Eukaryota</taxon>
        <taxon>Viridiplantae</taxon>
        <taxon>Streptophyta</taxon>
        <taxon>Embryophyta</taxon>
        <taxon>Tracheophyta</taxon>
        <taxon>Spermatophyta</taxon>
        <taxon>Magnoliopsida</taxon>
        <taxon>eudicotyledons</taxon>
        <taxon>Gunneridae</taxon>
        <taxon>Pentapetalae</taxon>
        <taxon>rosids</taxon>
        <taxon>fabids</taxon>
        <taxon>Cucurbitales</taxon>
        <taxon>Cucurbitaceae</taxon>
        <taxon>Benincaseae</taxon>
        <taxon>Cucumis</taxon>
    </lineage>
</organism>
<name>A0A5D3BIT0_CUCMM</name>
<accession>A0A5D3BIT0</accession>
<gene>
    <name evidence="1" type="ORF">E5676_scaffold232G00490</name>
</gene>
<dbReference type="Proteomes" id="UP000321947">
    <property type="component" value="Unassembled WGS sequence"/>
</dbReference>
<dbReference type="EMBL" id="SSTD01018108">
    <property type="protein sequence ID" value="TYJ98325.1"/>
    <property type="molecule type" value="Genomic_DNA"/>
</dbReference>